<organism evidence="1 2">
    <name type="scientific">Candidatus Copromonas faecavium</name>
    <name type="common">nom. illeg.</name>
    <dbReference type="NCBI Taxonomy" id="2840740"/>
    <lineage>
        <taxon>Bacteria</taxon>
        <taxon>Bacillati</taxon>
        <taxon>Bacillota</taxon>
        <taxon>Clostridia</taxon>
        <taxon>Lachnospirales</taxon>
        <taxon>Lachnospiraceae</taxon>
        <taxon>Candidatus Copromonas (nom. illeg.)</taxon>
    </lineage>
</organism>
<dbReference type="AlphaFoldDB" id="A0A9D1A5B9"/>
<name>A0A9D1A5B9_9FIRM</name>
<reference evidence="1" key="1">
    <citation type="submission" date="2020-10" db="EMBL/GenBank/DDBJ databases">
        <authorList>
            <person name="Gilroy R."/>
        </authorList>
    </citation>
    <scope>NUCLEOTIDE SEQUENCE</scope>
    <source>
        <strain evidence="1">CHK180-2868</strain>
    </source>
</reference>
<protein>
    <submittedName>
        <fullName evidence="1">Uncharacterized protein</fullName>
    </submittedName>
</protein>
<accession>A0A9D1A5B9</accession>
<comment type="caution">
    <text evidence="1">The sequence shown here is derived from an EMBL/GenBank/DDBJ whole genome shotgun (WGS) entry which is preliminary data.</text>
</comment>
<evidence type="ECO:0000313" key="2">
    <source>
        <dbReference type="Proteomes" id="UP000824250"/>
    </source>
</evidence>
<reference evidence="1" key="2">
    <citation type="journal article" date="2021" name="PeerJ">
        <title>Extensive microbial diversity within the chicken gut microbiome revealed by metagenomics and culture.</title>
        <authorList>
            <person name="Gilroy R."/>
            <person name="Ravi A."/>
            <person name="Getino M."/>
            <person name="Pursley I."/>
            <person name="Horton D.L."/>
            <person name="Alikhan N.F."/>
            <person name="Baker D."/>
            <person name="Gharbi K."/>
            <person name="Hall N."/>
            <person name="Watson M."/>
            <person name="Adriaenssens E.M."/>
            <person name="Foster-Nyarko E."/>
            <person name="Jarju S."/>
            <person name="Secka A."/>
            <person name="Antonio M."/>
            <person name="Oren A."/>
            <person name="Chaudhuri R.R."/>
            <person name="La Ragione R."/>
            <person name="Hildebrand F."/>
            <person name="Pallen M.J."/>
        </authorList>
    </citation>
    <scope>NUCLEOTIDE SEQUENCE</scope>
    <source>
        <strain evidence="1">CHK180-2868</strain>
    </source>
</reference>
<sequence length="209" mass="24976">MKETRTKGRYDTWRRVPEAVKAFYRMDENEQAGLKERTKIRIKEMGQRLDKWRKENGLSYDELADLFTDPSKEDHDKSRCQSLSGRAARDYVDGYLTISLERWRLFFQNVNQLEEVRKPDISWLLLGVQSETDCRLRRPEEIGRELNKFLKSMHCKKECIAEILGVGSRMIPRYIKGTTEIKLLQFWMLREVFQEEISLNQLLLEKIEH</sequence>
<dbReference type="EMBL" id="DVGC01000041">
    <property type="protein sequence ID" value="HIR05780.1"/>
    <property type="molecule type" value="Genomic_DNA"/>
</dbReference>
<evidence type="ECO:0000313" key="1">
    <source>
        <dbReference type="EMBL" id="HIR05780.1"/>
    </source>
</evidence>
<proteinExistence type="predicted"/>
<dbReference type="Proteomes" id="UP000824250">
    <property type="component" value="Unassembled WGS sequence"/>
</dbReference>
<gene>
    <name evidence="1" type="ORF">IAB28_07420</name>
</gene>